<proteinExistence type="predicted"/>
<protein>
    <submittedName>
        <fullName evidence="1">Uncharacterized protein</fullName>
    </submittedName>
</protein>
<evidence type="ECO:0000313" key="1">
    <source>
        <dbReference type="EMBL" id="RXH97611.1"/>
    </source>
</evidence>
<reference evidence="1 2" key="1">
    <citation type="submission" date="2018-10" db="EMBL/GenBank/DDBJ databases">
        <title>A high-quality apple genome assembly.</title>
        <authorList>
            <person name="Hu J."/>
        </authorList>
    </citation>
    <scope>NUCLEOTIDE SEQUENCE [LARGE SCALE GENOMIC DNA]</scope>
    <source>
        <strain evidence="2">cv. HFTH1</strain>
        <tissue evidence="1">Young leaf</tissue>
    </source>
</reference>
<dbReference type="Proteomes" id="UP000290289">
    <property type="component" value="Chromosome 5"/>
</dbReference>
<comment type="caution">
    <text evidence="1">The sequence shown here is derived from an EMBL/GenBank/DDBJ whole genome shotgun (WGS) entry which is preliminary data.</text>
</comment>
<accession>A0A498JWP5</accession>
<keyword evidence="2" id="KW-1185">Reference proteome</keyword>
<gene>
    <name evidence="1" type="ORF">DVH24_009936</name>
</gene>
<organism evidence="1 2">
    <name type="scientific">Malus domestica</name>
    <name type="common">Apple</name>
    <name type="synonym">Pyrus malus</name>
    <dbReference type="NCBI Taxonomy" id="3750"/>
    <lineage>
        <taxon>Eukaryota</taxon>
        <taxon>Viridiplantae</taxon>
        <taxon>Streptophyta</taxon>
        <taxon>Embryophyta</taxon>
        <taxon>Tracheophyta</taxon>
        <taxon>Spermatophyta</taxon>
        <taxon>Magnoliopsida</taxon>
        <taxon>eudicotyledons</taxon>
        <taxon>Gunneridae</taxon>
        <taxon>Pentapetalae</taxon>
        <taxon>rosids</taxon>
        <taxon>fabids</taxon>
        <taxon>Rosales</taxon>
        <taxon>Rosaceae</taxon>
        <taxon>Amygdaloideae</taxon>
        <taxon>Maleae</taxon>
        <taxon>Malus</taxon>
    </lineage>
</organism>
<dbReference type="EMBL" id="RDQH01000331">
    <property type="protein sequence ID" value="RXH97611.1"/>
    <property type="molecule type" value="Genomic_DNA"/>
</dbReference>
<dbReference type="AlphaFoldDB" id="A0A498JWP5"/>
<sequence length="179" mass="20013">MGSHANLEADANQVPKSSSLAYTNSHLQFGRFAPQSPAVVFLKALSVPVPHFPLYENVAYLLGLPILGYSLDIGKEHVNLTDERLENLDYRQARMLLCNRPVTPWRQEHRGVKTTISNIKVEHHGIKSTMREQMKAQGEELKAYAGLRAIQMSSLQISLPVPDLATPSTSEPLHLEDYL</sequence>
<name>A0A498JWP5_MALDO</name>
<evidence type="ECO:0000313" key="2">
    <source>
        <dbReference type="Proteomes" id="UP000290289"/>
    </source>
</evidence>